<keyword evidence="4" id="KW-1185">Reference proteome</keyword>
<evidence type="ECO:0000313" key="4">
    <source>
        <dbReference type="Proteomes" id="UP000649829"/>
    </source>
</evidence>
<dbReference type="RefSeq" id="WP_028287699.1">
    <property type="nucleotide sequence ID" value="NZ_BMLF01000002.1"/>
</dbReference>
<evidence type="ECO:0000256" key="1">
    <source>
        <dbReference type="SAM" id="Phobius"/>
    </source>
</evidence>
<evidence type="ECO:0000256" key="2">
    <source>
        <dbReference type="SAM" id="SignalP"/>
    </source>
</evidence>
<evidence type="ECO:0000313" key="3">
    <source>
        <dbReference type="EMBL" id="GGM01591.1"/>
    </source>
</evidence>
<reference evidence="3" key="1">
    <citation type="journal article" date="2014" name="Int. J. Syst. Evol. Microbiol.">
        <title>Complete genome sequence of Corynebacterium casei LMG S-19264T (=DSM 44701T), isolated from a smear-ripened cheese.</title>
        <authorList>
            <consortium name="US DOE Joint Genome Institute (JGI-PGF)"/>
            <person name="Walter F."/>
            <person name="Albersmeier A."/>
            <person name="Kalinowski J."/>
            <person name="Ruckert C."/>
        </authorList>
    </citation>
    <scope>NUCLEOTIDE SEQUENCE</scope>
    <source>
        <strain evidence="3">CGMCC 1.6293</strain>
    </source>
</reference>
<feature type="transmembrane region" description="Helical" evidence="1">
    <location>
        <begin position="36"/>
        <end position="54"/>
    </location>
</feature>
<comment type="caution">
    <text evidence="3">The sequence shown here is derived from an EMBL/GenBank/DDBJ whole genome shotgun (WGS) entry which is preliminary data.</text>
</comment>
<protein>
    <submittedName>
        <fullName evidence="3">Uncharacterized protein</fullName>
    </submittedName>
</protein>
<name>A0A917SXQ9_9RHOB</name>
<sequence>MRHLLRITTVISAGTAPVAALAHPGHLTEVAGHGHWLGAAAIGAAIAIGLWQALKGRRNAARDDDAAESAEAEPQDA</sequence>
<keyword evidence="2" id="KW-0732">Signal</keyword>
<keyword evidence="1" id="KW-1133">Transmembrane helix</keyword>
<dbReference type="Proteomes" id="UP000649829">
    <property type="component" value="Unassembled WGS sequence"/>
</dbReference>
<feature type="signal peptide" evidence="2">
    <location>
        <begin position="1"/>
        <end position="22"/>
    </location>
</feature>
<dbReference type="AlphaFoldDB" id="A0A917SXQ9"/>
<proteinExistence type="predicted"/>
<feature type="chain" id="PRO_5037019429" evidence="2">
    <location>
        <begin position="23"/>
        <end position="77"/>
    </location>
</feature>
<gene>
    <name evidence="3" type="ORF">GCM10011534_24300</name>
</gene>
<dbReference type="Pfam" id="PF20506">
    <property type="entry name" value="DUF6732"/>
    <property type="match status" value="1"/>
</dbReference>
<keyword evidence="1" id="KW-0812">Transmembrane</keyword>
<organism evidence="3 4">
    <name type="scientific">Pseudooceanicola nanhaiensis</name>
    <dbReference type="NCBI Taxonomy" id="375761"/>
    <lineage>
        <taxon>Bacteria</taxon>
        <taxon>Pseudomonadati</taxon>
        <taxon>Pseudomonadota</taxon>
        <taxon>Alphaproteobacteria</taxon>
        <taxon>Rhodobacterales</taxon>
        <taxon>Paracoccaceae</taxon>
        <taxon>Pseudooceanicola</taxon>
    </lineage>
</organism>
<keyword evidence="1" id="KW-0472">Membrane</keyword>
<accession>A0A917SXQ9</accession>
<reference evidence="3" key="2">
    <citation type="submission" date="2020-09" db="EMBL/GenBank/DDBJ databases">
        <authorList>
            <person name="Sun Q."/>
            <person name="Zhou Y."/>
        </authorList>
    </citation>
    <scope>NUCLEOTIDE SEQUENCE</scope>
    <source>
        <strain evidence="3">CGMCC 1.6293</strain>
    </source>
</reference>
<dbReference type="EMBL" id="BMLF01000002">
    <property type="protein sequence ID" value="GGM01591.1"/>
    <property type="molecule type" value="Genomic_DNA"/>
</dbReference>
<dbReference type="InterPro" id="IPR046619">
    <property type="entry name" value="DUF6732"/>
</dbReference>